<evidence type="ECO:0000256" key="5">
    <source>
        <dbReference type="ARBA" id="ARBA00022840"/>
    </source>
</evidence>
<evidence type="ECO:0000259" key="6">
    <source>
        <dbReference type="Pfam" id="PF01636"/>
    </source>
</evidence>
<gene>
    <name evidence="7" type="primary">mtnK</name>
    <name evidence="7" type="ORF">CA54_44320</name>
</gene>
<accession>A0A5C6BBW3</accession>
<dbReference type="EC" id="2.7.1.100" evidence="7"/>
<dbReference type="Pfam" id="PF01636">
    <property type="entry name" value="APH"/>
    <property type="match status" value="1"/>
</dbReference>
<dbReference type="GO" id="GO:0005524">
    <property type="term" value="F:ATP binding"/>
    <property type="evidence" value="ECO:0007669"/>
    <property type="project" value="UniProtKB-KW"/>
</dbReference>
<dbReference type="Proteomes" id="UP000320735">
    <property type="component" value="Unassembled WGS sequence"/>
</dbReference>
<dbReference type="PANTHER" id="PTHR34273:SF2">
    <property type="entry name" value="METHYLTHIORIBOSE KINASE"/>
    <property type="match status" value="1"/>
</dbReference>
<evidence type="ECO:0000313" key="7">
    <source>
        <dbReference type="EMBL" id="TWU09192.1"/>
    </source>
</evidence>
<keyword evidence="2 7" id="KW-0808">Transferase</keyword>
<dbReference type="PANTHER" id="PTHR34273">
    <property type="entry name" value="METHYLTHIORIBOSE KINASE"/>
    <property type="match status" value="1"/>
</dbReference>
<evidence type="ECO:0000256" key="3">
    <source>
        <dbReference type="ARBA" id="ARBA00022741"/>
    </source>
</evidence>
<dbReference type="InterPro" id="IPR011009">
    <property type="entry name" value="Kinase-like_dom_sf"/>
</dbReference>
<name>A0A5C6BBW3_9PLAN</name>
<organism evidence="7 8">
    <name type="scientific">Symmachiella macrocystis</name>
    <dbReference type="NCBI Taxonomy" id="2527985"/>
    <lineage>
        <taxon>Bacteria</taxon>
        <taxon>Pseudomonadati</taxon>
        <taxon>Planctomycetota</taxon>
        <taxon>Planctomycetia</taxon>
        <taxon>Planctomycetales</taxon>
        <taxon>Planctomycetaceae</taxon>
        <taxon>Symmachiella</taxon>
    </lineage>
</organism>
<keyword evidence="5" id="KW-0067">ATP-binding</keyword>
<dbReference type="OrthoDB" id="334783at2"/>
<evidence type="ECO:0000313" key="8">
    <source>
        <dbReference type="Proteomes" id="UP000320735"/>
    </source>
</evidence>
<comment type="similarity">
    <text evidence="1">Belongs to the methylthioribose kinase family.</text>
</comment>
<dbReference type="Gene3D" id="3.90.1200.10">
    <property type="match status" value="1"/>
</dbReference>
<evidence type="ECO:0000256" key="1">
    <source>
        <dbReference type="ARBA" id="ARBA00010165"/>
    </source>
</evidence>
<comment type="caution">
    <text evidence="7">The sequence shown here is derived from an EMBL/GenBank/DDBJ whole genome shotgun (WGS) entry which is preliminary data.</text>
</comment>
<keyword evidence="4 7" id="KW-0418">Kinase</keyword>
<dbReference type="InterPro" id="IPR002575">
    <property type="entry name" value="Aminoglycoside_PTrfase"/>
</dbReference>
<dbReference type="GO" id="GO:0046522">
    <property type="term" value="F:S-methyl-5-thioribose kinase activity"/>
    <property type="evidence" value="ECO:0007669"/>
    <property type="project" value="UniProtKB-EC"/>
</dbReference>
<dbReference type="AlphaFoldDB" id="A0A5C6BBW3"/>
<reference evidence="7 8" key="1">
    <citation type="submission" date="2019-02" db="EMBL/GenBank/DDBJ databases">
        <title>Deep-cultivation of Planctomycetes and their phenomic and genomic characterization uncovers novel biology.</title>
        <authorList>
            <person name="Wiegand S."/>
            <person name="Jogler M."/>
            <person name="Boedeker C."/>
            <person name="Pinto D."/>
            <person name="Vollmers J."/>
            <person name="Rivas-Marin E."/>
            <person name="Kohn T."/>
            <person name="Peeters S.H."/>
            <person name="Heuer A."/>
            <person name="Rast P."/>
            <person name="Oberbeckmann S."/>
            <person name="Bunk B."/>
            <person name="Jeske O."/>
            <person name="Meyerdierks A."/>
            <person name="Storesund J.E."/>
            <person name="Kallscheuer N."/>
            <person name="Luecker S."/>
            <person name="Lage O.M."/>
            <person name="Pohl T."/>
            <person name="Merkel B.J."/>
            <person name="Hornburger P."/>
            <person name="Mueller R.-W."/>
            <person name="Bruemmer F."/>
            <person name="Labrenz M."/>
            <person name="Spormann A.M."/>
            <person name="Op Den Camp H."/>
            <person name="Overmann J."/>
            <person name="Amann R."/>
            <person name="Jetten M.S.M."/>
            <person name="Mascher T."/>
            <person name="Medema M.H."/>
            <person name="Devos D.P."/>
            <person name="Kaster A.-K."/>
            <person name="Ovreas L."/>
            <person name="Rohde M."/>
            <person name="Galperin M.Y."/>
            <person name="Jogler C."/>
        </authorList>
    </citation>
    <scope>NUCLEOTIDE SEQUENCE [LARGE SCALE GENOMIC DNA]</scope>
    <source>
        <strain evidence="7 8">CA54</strain>
    </source>
</reference>
<dbReference type="RefSeq" id="WP_146372921.1">
    <property type="nucleotide sequence ID" value="NZ_SJPP01000002.1"/>
</dbReference>
<protein>
    <submittedName>
        <fullName evidence="7">Methylthioribose kinase</fullName>
        <ecNumber evidence="7">2.7.1.100</ecNumber>
    </submittedName>
</protein>
<dbReference type="Gene3D" id="3.30.200.20">
    <property type="entry name" value="Phosphorylase Kinase, domain 1"/>
    <property type="match status" value="1"/>
</dbReference>
<proteinExistence type="inferred from homology"/>
<dbReference type="SUPFAM" id="SSF56112">
    <property type="entry name" value="Protein kinase-like (PK-like)"/>
    <property type="match status" value="1"/>
</dbReference>
<keyword evidence="8" id="KW-1185">Reference proteome</keyword>
<evidence type="ECO:0000256" key="4">
    <source>
        <dbReference type="ARBA" id="ARBA00022777"/>
    </source>
</evidence>
<feature type="domain" description="Aminoglycoside phosphotransferase" evidence="6">
    <location>
        <begin position="36"/>
        <end position="245"/>
    </location>
</feature>
<sequence length="351" mass="40002">MIRNTAPEIMIDLNAENVVSYLKSAGHLAPQESATATELSGGVSNIVMRVNRPSGDDWVIKQSRPQLRTDVPWFSRMDRIHREADVMRILDRLLPTGIVPQIVLEDRDNFWFAMQAIDANHAVWKQQLLDGQVDPPVAAKLGTYLASIHRETSLRGELTEMLRDQTVFDELRVDPFYRHLANKFADVRPAIESMIDEMAATPICLVLGDFSPKNILITPTGIALVDFETGHRGDPAFDLGFFLSHLLLKTVLHADHFDDYADLTHEFWKTYLAGIQPLKATAFAPHELRRRTFAHLGSCMWSRIDATSPVNYLPDERQKNIVRNFSRQLLLNPPETWDQTIQDLRTRTKQP</sequence>
<keyword evidence="3" id="KW-0547">Nucleotide-binding</keyword>
<evidence type="ECO:0000256" key="2">
    <source>
        <dbReference type="ARBA" id="ARBA00022679"/>
    </source>
</evidence>
<dbReference type="EMBL" id="SJPP01000002">
    <property type="protein sequence ID" value="TWU09192.1"/>
    <property type="molecule type" value="Genomic_DNA"/>
</dbReference>